<keyword evidence="7" id="KW-1185">Reference proteome</keyword>
<dbReference type="RefSeq" id="WP_014776758.1">
    <property type="nucleotide sequence ID" value="NC_018012.1"/>
</dbReference>
<reference evidence="6 7" key="1">
    <citation type="submission" date="2012-06" db="EMBL/GenBank/DDBJ databases">
        <title>Complete sequence of Thiocystis violascens DSM 198.</title>
        <authorList>
            <consortium name="US DOE Joint Genome Institute"/>
            <person name="Lucas S."/>
            <person name="Han J."/>
            <person name="Lapidus A."/>
            <person name="Cheng J.-F."/>
            <person name="Goodwin L."/>
            <person name="Pitluck S."/>
            <person name="Peters L."/>
            <person name="Ovchinnikova G."/>
            <person name="Teshima H."/>
            <person name="Detter J.C."/>
            <person name="Han C."/>
            <person name="Tapia R."/>
            <person name="Land M."/>
            <person name="Hauser L."/>
            <person name="Kyrpides N."/>
            <person name="Ivanova N."/>
            <person name="Pagani I."/>
            <person name="Vogl K."/>
            <person name="Liu Z."/>
            <person name="Frigaard N.-U."/>
            <person name="Bryant D."/>
            <person name="Woyke T."/>
        </authorList>
    </citation>
    <scope>NUCLEOTIDE SEQUENCE [LARGE SCALE GENOMIC DNA]</scope>
    <source>
        <strain evidence="7">ATCC 17096 / DSM 198 / 6111</strain>
    </source>
</reference>
<organism evidence="6 7">
    <name type="scientific">Thiocystis violascens (strain ATCC 17096 / DSM 198 / 6111)</name>
    <name type="common">Chromatium violascens</name>
    <dbReference type="NCBI Taxonomy" id="765911"/>
    <lineage>
        <taxon>Bacteria</taxon>
        <taxon>Pseudomonadati</taxon>
        <taxon>Pseudomonadota</taxon>
        <taxon>Gammaproteobacteria</taxon>
        <taxon>Chromatiales</taxon>
        <taxon>Chromatiaceae</taxon>
        <taxon>Thiocystis</taxon>
    </lineage>
</organism>
<accession>I3Y5I2</accession>
<dbReference type="InterPro" id="IPR018976">
    <property type="entry name" value="Imelysin-like"/>
</dbReference>
<evidence type="ECO:0000256" key="1">
    <source>
        <dbReference type="ARBA" id="ARBA00004196"/>
    </source>
</evidence>
<gene>
    <name evidence="6" type="ordered locus">Thivi_0178</name>
</gene>
<evidence type="ECO:0000313" key="6">
    <source>
        <dbReference type="EMBL" id="AFL72250.1"/>
    </source>
</evidence>
<dbReference type="InterPro" id="IPR038352">
    <property type="entry name" value="Imelysin_sf"/>
</dbReference>
<keyword evidence="2 4" id="KW-0732">Signal</keyword>
<evidence type="ECO:0000256" key="4">
    <source>
        <dbReference type="SAM" id="SignalP"/>
    </source>
</evidence>
<name>I3Y5I2_THIV6</name>
<keyword evidence="6" id="KW-0449">Lipoprotein</keyword>
<dbReference type="Pfam" id="PF09375">
    <property type="entry name" value="Peptidase_M75"/>
    <property type="match status" value="1"/>
</dbReference>
<dbReference type="EMBL" id="CP003154">
    <property type="protein sequence ID" value="AFL72250.1"/>
    <property type="molecule type" value="Genomic_DNA"/>
</dbReference>
<evidence type="ECO:0000313" key="7">
    <source>
        <dbReference type="Proteomes" id="UP000006062"/>
    </source>
</evidence>
<dbReference type="InterPro" id="IPR034984">
    <property type="entry name" value="Imelysin-like_IPPA"/>
</dbReference>
<dbReference type="OrthoDB" id="5729110at2"/>
<comment type="subcellular location">
    <subcellularLocation>
        <location evidence="1">Cell envelope</location>
    </subcellularLocation>
</comment>
<keyword evidence="3" id="KW-0175">Coiled coil</keyword>
<sequence>MTRNADYPAALPSLSALTLTALLLTPGTPTAADSAAPTESQVLATFSLTGVRPTLSDLANAGANLTGAVRALCERPDAAGLERARAAWRTAYLAWRRAEPFQFGALKALELGKRIGKEPANTTVLDGAVTSPELGHLLRSPDARGYAAAEFLLFVPGDARTATRDQRCAHLTDTTAEIADLTALALAVWRQESESGFRAAGDGAPFLLPGDALSLPIAEALNVTERMLRDRIGPASGFFEGPADPERLEAWHSGTSREALRASLEGLRLLMLGDGATGVAALVATRDGVLSRKDPKLAARLERRFAKSIAELDDTGRPLHEELRDQPNRLKRLYREVERLQKDIEEVTLVLELDVLPTNMQPAF</sequence>
<dbReference type="CDD" id="cd14659">
    <property type="entry name" value="Imelysin-like_IPPA"/>
    <property type="match status" value="1"/>
</dbReference>
<dbReference type="GO" id="GO:0030313">
    <property type="term" value="C:cell envelope"/>
    <property type="evidence" value="ECO:0007669"/>
    <property type="project" value="UniProtKB-SubCell"/>
</dbReference>
<feature type="signal peptide" evidence="4">
    <location>
        <begin position="1"/>
        <end position="31"/>
    </location>
</feature>
<evidence type="ECO:0000256" key="2">
    <source>
        <dbReference type="ARBA" id="ARBA00022729"/>
    </source>
</evidence>
<feature type="coiled-coil region" evidence="3">
    <location>
        <begin position="323"/>
        <end position="350"/>
    </location>
</feature>
<dbReference type="STRING" id="765911.Thivi_0178"/>
<dbReference type="Proteomes" id="UP000006062">
    <property type="component" value="Chromosome"/>
</dbReference>
<protein>
    <submittedName>
        <fullName evidence="6">Putative periplasmic lipoprotein</fullName>
    </submittedName>
</protein>
<feature type="chain" id="PRO_5003682488" evidence="4">
    <location>
        <begin position="32"/>
        <end position="364"/>
    </location>
</feature>
<dbReference type="Gene3D" id="1.20.1420.20">
    <property type="entry name" value="M75 peptidase, HXXE motif"/>
    <property type="match status" value="1"/>
</dbReference>
<dbReference type="KEGG" id="tvi:Thivi_0178"/>
<evidence type="ECO:0000259" key="5">
    <source>
        <dbReference type="Pfam" id="PF09375"/>
    </source>
</evidence>
<evidence type="ECO:0000256" key="3">
    <source>
        <dbReference type="SAM" id="Coils"/>
    </source>
</evidence>
<dbReference type="AlphaFoldDB" id="I3Y5I2"/>
<feature type="domain" description="Imelysin-like" evidence="5">
    <location>
        <begin position="52"/>
        <end position="333"/>
    </location>
</feature>
<dbReference type="eggNOG" id="COG3489">
    <property type="taxonomic scope" value="Bacteria"/>
</dbReference>
<dbReference type="HOGENOM" id="CLU_760621_0_0_6"/>
<proteinExistence type="predicted"/>